<protein>
    <submittedName>
        <fullName evidence="2">Uncharacterized protein</fullName>
    </submittedName>
</protein>
<accession>A0AA43U060</accession>
<comment type="caution">
    <text evidence="2">The sequence shown here is derived from an EMBL/GenBank/DDBJ whole genome shotgun (WGS) entry which is preliminary data.</text>
</comment>
<name>A0AA43U060_9LECA</name>
<dbReference type="Proteomes" id="UP001161017">
    <property type="component" value="Unassembled WGS sequence"/>
</dbReference>
<dbReference type="AlphaFoldDB" id="A0AA43U060"/>
<organism evidence="2 3">
    <name type="scientific">Ramalina farinacea</name>
    <dbReference type="NCBI Taxonomy" id="258253"/>
    <lineage>
        <taxon>Eukaryota</taxon>
        <taxon>Fungi</taxon>
        <taxon>Dikarya</taxon>
        <taxon>Ascomycota</taxon>
        <taxon>Pezizomycotina</taxon>
        <taxon>Lecanoromycetes</taxon>
        <taxon>OSLEUM clade</taxon>
        <taxon>Lecanoromycetidae</taxon>
        <taxon>Lecanorales</taxon>
        <taxon>Lecanorineae</taxon>
        <taxon>Ramalinaceae</taxon>
        <taxon>Ramalina</taxon>
    </lineage>
</organism>
<dbReference type="EMBL" id="JAPUFD010000019">
    <property type="protein sequence ID" value="MDI1492525.1"/>
    <property type="molecule type" value="Genomic_DNA"/>
</dbReference>
<evidence type="ECO:0000256" key="1">
    <source>
        <dbReference type="SAM" id="MobiDB-lite"/>
    </source>
</evidence>
<gene>
    <name evidence="2" type="ORF">OHK93_003739</name>
</gene>
<keyword evidence="3" id="KW-1185">Reference proteome</keyword>
<feature type="compositionally biased region" description="Polar residues" evidence="1">
    <location>
        <begin position="1"/>
        <end position="11"/>
    </location>
</feature>
<evidence type="ECO:0000313" key="2">
    <source>
        <dbReference type="EMBL" id="MDI1492525.1"/>
    </source>
</evidence>
<evidence type="ECO:0000313" key="3">
    <source>
        <dbReference type="Proteomes" id="UP001161017"/>
    </source>
</evidence>
<proteinExistence type="predicted"/>
<sequence>MAQATPSQNIAVTPETHHTSPHQRPPTALGILGRFSPEVRNQLYRNIFHGQKAAFALQWRQQQSSNRPKHSFGIMTASKTIRAEAEPYFYQYCHFNLDVRFSQDRSQFTLTKVAQRLQQELSRMQNIVLEATPFDSHGTPDGNPTDQVAFIPIEPHAPDERGLLFPNIFDDLCSNGHELLLGLVFDLKSVWAFGNGITVQALQAMFIPFRRYEIVRFCLEIRNSQDNRPRMVVSPVQFASISQMFQGKIEEILGPGTRAFTVERTEARWYYEWTDFHPKSHFEAMAKGEGLE</sequence>
<feature type="region of interest" description="Disordered" evidence="1">
    <location>
        <begin position="1"/>
        <end position="30"/>
    </location>
</feature>
<reference evidence="2" key="1">
    <citation type="journal article" date="2023" name="Genome Biol. Evol.">
        <title>First Whole Genome Sequence and Flow Cytometry Genome Size Data for the Lichen-Forming Fungus Ramalina farinacea (Ascomycota).</title>
        <authorList>
            <person name="Llewellyn T."/>
            <person name="Mian S."/>
            <person name="Hill R."/>
            <person name="Leitch I.J."/>
            <person name="Gaya E."/>
        </authorList>
    </citation>
    <scope>NUCLEOTIDE SEQUENCE</scope>
    <source>
        <strain evidence="2">LIQ254RAFAR</strain>
    </source>
</reference>